<dbReference type="Proteomes" id="UP000323258">
    <property type="component" value="Unassembled WGS sequence"/>
</dbReference>
<reference evidence="1 2" key="1">
    <citation type="submission" date="2019-08" db="EMBL/GenBank/DDBJ databases">
        <authorList>
            <person name="Seo Y.L."/>
        </authorList>
    </citation>
    <scope>NUCLEOTIDE SEQUENCE [LARGE SCALE GENOMIC DNA]</scope>
    <source>
        <strain evidence="1 2">MaA-C15</strain>
    </source>
</reference>
<accession>A0A5D4GYP5</accession>
<dbReference type="AlphaFoldDB" id="A0A5D4GYP5"/>
<comment type="caution">
    <text evidence="1">The sequence shown here is derived from an EMBL/GenBank/DDBJ whole genome shotgun (WGS) entry which is preliminary data.</text>
</comment>
<proteinExistence type="predicted"/>
<organism evidence="1 2">
    <name type="scientific">Neoaquamicrobium microcysteis</name>
    <dbReference type="NCBI Taxonomy" id="2682781"/>
    <lineage>
        <taxon>Bacteria</taxon>
        <taxon>Pseudomonadati</taxon>
        <taxon>Pseudomonadota</taxon>
        <taxon>Alphaproteobacteria</taxon>
        <taxon>Hyphomicrobiales</taxon>
        <taxon>Phyllobacteriaceae</taxon>
        <taxon>Neoaquamicrobium</taxon>
    </lineage>
</organism>
<keyword evidence="2" id="KW-1185">Reference proteome</keyword>
<dbReference type="RefSeq" id="WP_148913912.1">
    <property type="nucleotide sequence ID" value="NZ_VSZS01000058.1"/>
</dbReference>
<evidence type="ECO:0000313" key="2">
    <source>
        <dbReference type="Proteomes" id="UP000323258"/>
    </source>
</evidence>
<protein>
    <submittedName>
        <fullName evidence="1">Uncharacterized protein</fullName>
    </submittedName>
</protein>
<gene>
    <name evidence="1" type="ORF">FY036_06520</name>
</gene>
<reference evidence="1 2" key="2">
    <citation type="submission" date="2019-09" db="EMBL/GenBank/DDBJ databases">
        <title>Mesorhizobium sp. MaA-C15 isolated from Microcystis aeruginosa.</title>
        <authorList>
            <person name="Jeong S.E."/>
            <person name="Jin H.M."/>
            <person name="Jeon C.O."/>
        </authorList>
    </citation>
    <scope>NUCLEOTIDE SEQUENCE [LARGE SCALE GENOMIC DNA]</scope>
    <source>
        <strain evidence="1 2">MaA-C15</strain>
    </source>
</reference>
<evidence type="ECO:0000313" key="1">
    <source>
        <dbReference type="EMBL" id="TYR33706.1"/>
    </source>
</evidence>
<dbReference type="EMBL" id="VSZS01000058">
    <property type="protein sequence ID" value="TYR33706.1"/>
    <property type="molecule type" value="Genomic_DNA"/>
</dbReference>
<sequence length="119" mass="13227">MELIIGTIVIIAVVIWFIRGSAKVSKMNDDPIQNDIFLILIGISADEFGVDEAYDNLNQIIFGNNFKSSELTSRIAHACSMVKTTGNHAIYERSKRVCDVVIKEWPNPVSASSLREILS</sequence>
<name>A0A5D4GYP5_9HYPH</name>